<dbReference type="PANTHER" id="PTHR11735">
    <property type="entry name" value="TRNA N6-ADENOSINE THREONYLCARBAMOYLTRANSFERASE"/>
    <property type="match status" value="1"/>
</dbReference>
<dbReference type="RefSeq" id="WP_286004248.1">
    <property type="nucleotide sequence ID" value="NZ_JASVEJ010000015.1"/>
</dbReference>
<evidence type="ECO:0000313" key="3">
    <source>
        <dbReference type="EMBL" id="MDL5056581.1"/>
    </source>
</evidence>
<name>A0ABT7M0M8_9CYAN</name>
<dbReference type="Gene3D" id="3.30.420.40">
    <property type="match status" value="1"/>
</dbReference>
<accession>A0ABT7M0M8</accession>
<evidence type="ECO:0000313" key="4">
    <source>
        <dbReference type="Proteomes" id="UP001230986"/>
    </source>
</evidence>
<dbReference type="InterPro" id="IPR043129">
    <property type="entry name" value="ATPase_NBD"/>
</dbReference>
<dbReference type="InterPro" id="IPR000905">
    <property type="entry name" value="Gcp-like_dom"/>
</dbReference>
<feature type="domain" description="Gcp-like" evidence="2">
    <location>
        <begin position="5"/>
        <end position="150"/>
    </location>
</feature>
<sequence length="176" mass="18908">MMRPGEAFDKAAKLLGLDYPGGPLLDTYARDGRPDAYDFPRGLSKNANFDFSFSGLKTAVRYFLAKQPEGFAAEHRADLCASIQEAICTVLVDKTIRAALMTGVKTVTVSGGVSCNSRLRELFTGQCARAGLLLHLCPPHFSTDNAAMIALVAAWESTHEGLSDGIHDDIAPNLGF</sequence>
<organism evidence="3 4">
    <name type="scientific">Geitlerinema calcuttense NRMC-F 0142</name>
    <dbReference type="NCBI Taxonomy" id="2922238"/>
    <lineage>
        <taxon>Bacteria</taxon>
        <taxon>Bacillati</taxon>
        <taxon>Cyanobacteriota</taxon>
        <taxon>Cyanophyceae</taxon>
        <taxon>Geitlerinematales</taxon>
        <taxon>Geitlerinemataceae</taxon>
        <taxon>Geitlerinema</taxon>
    </lineage>
</organism>
<protein>
    <recommendedName>
        <fullName evidence="2">Gcp-like domain-containing protein</fullName>
    </recommendedName>
</protein>
<dbReference type="PANTHER" id="PTHR11735:SF6">
    <property type="entry name" value="TRNA N6-ADENOSINE THREONYLCARBAMOYLTRANSFERASE, MITOCHONDRIAL"/>
    <property type="match status" value="1"/>
</dbReference>
<dbReference type="Pfam" id="PF00814">
    <property type="entry name" value="TsaD"/>
    <property type="match status" value="1"/>
</dbReference>
<proteinExistence type="predicted"/>
<keyword evidence="4" id="KW-1185">Reference proteome</keyword>
<gene>
    <name evidence="3" type="ORF">QQ055_03730</name>
</gene>
<keyword evidence="1" id="KW-0408">Iron</keyword>
<dbReference type="EMBL" id="JASVEJ010000015">
    <property type="protein sequence ID" value="MDL5056581.1"/>
    <property type="molecule type" value="Genomic_DNA"/>
</dbReference>
<evidence type="ECO:0000256" key="1">
    <source>
        <dbReference type="ARBA" id="ARBA00023004"/>
    </source>
</evidence>
<dbReference type="Proteomes" id="UP001230986">
    <property type="component" value="Unassembled WGS sequence"/>
</dbReference>
<reference evidence="3 4" key="1">
    <citation type="submission" date="2023-06" db="EMBL/GenBank/DDBJ databases">
        <title>Whole genome sequence of Oscillatoria calcuttensis NRMC-F 0142.</title>
        <authorList>
            <person name="Shakena Fathima T."/>
            <person name="Muralitharan G."/>
            <person name="Thajuddin N."/>
        </authorList>
    </citation>
    <scope>NUCLEOTIDE SEQUENCE [LARGE SCALE GENOMIC DNA]</scope>
    <source>
        <strain evidence="3 4">NRMC-F 0142</strain>
    </source>
</reference>
<dbReference type="SUPFAM" id="SSF53067">
    <property type="entry name" value="Actin-like ATPase domain"/>
    <property type="match status" value="1"/>
</dbReference>
<evidence type="ECO:0000259" key="2">
    <source>
        <dbReference type="Pfam" id="PF00814"/>
    </source>
</evidence>
<comment type="caution">
    <text evidence="3">The sequence shown here is derived from an EMBL/GenBank/DDBJ whole genome shotgun (WGS) entry which is preliminary data.</text>
</comment>